<organism evidence="1 2">
    <name type="scientific">Cervus elaphus hippelaphus</name>
    <name type="common">European red deer</name>
    <dbReference type="NCBI Taxonomy" id="46360"/>
    <lineage>
        <taxon>Eukaryota</taxon>
        <taxon>Metazoa</taxon>
        <taxon>Chordata</taxon>
        <taxon>Craniata</taxon>
        <taxon>Vertebrata</taxon>
        <taxon>Euteleostomi</taxon>
        <taxon>Mammalia</taxon>
        <taxon>Eutheria</taxon>
        <taxon>Laurasiatheria</taxon>
        <taxon>Artiodactyla</taxon>
        <taxon>Ruminantia</taxon>
        <taxon>Pecora</taxon>
        <taxon>Cervidae</taxon>
        <taxon>Cervinae</taxon>
        <taxon>Cervus</taxon>
    </lineage>
</organism>
<dbReference type="Proteomes" id="UP000242450">
    <property type="component" value="Chromosome 30"/>
</dbReference>
<dbReference type="AlphaFoldDB" id="A0A212C456"/>
<accession>A0A212C456</accession>
<name>A0A212C456_CEREH</name>
<keyword evidence="2" id="KW-1185">Reference proteome</keyword>
<comment type="caution">
    <text evidence="1">The sequence shown here is derived from an EMBL/GenBank/DDBJ whole genome shotgun (WGS) entry which is preliminary data.</text>
</comment>
<evidence type="ECO:0000313" key="2">
    <source>
        <dbReference type="Proteomes" id="UP000242450"/>
    </source>
</evidence>
<reference evidence="1 2" key="1">
    <citation type="journal article" date="2018" name="Mol. Genet. Genomics">
        <title>The red deer Cervus elaphus genome CerEla1.0: sequencing, annotating, genes, and chromosomes.</title>
        <authorList>
            <person name="Bana N.A."/>
            <person name="Nyiri A."/>
            <person name="Nagy J."/>
            <person name="Frank K."/>
            <person name="Nagy T."/>
            <person name="Steger V."/>
            <person name="Schiller M."/>
            <person name="Lakatos P."/>
            <person name="Sugar L."/>
            <person name="Horn P."/>
            <person name="Barta E."/>
            <person name="Orosz L."/>
        </authorList>
    </citation>
    <scope>NUCLEOTIDE SEQUENCE [LARGE SCALE GENOMIC DNA]</scope>
    <source>
        <strain evidence="1">Hungarian</strain>
    </source>
</reference>
<sequence length="112" mass="12869">MVISGEGSDRLIQEYVYFQKQFLLKKAKKQSKRCLKELCLNTLNIRLMMQWMVTAGQMCPFSPPKTKDSHCYPQITGCHYPGQAERLINSWMPKQINATDLSACTLTYSQVS</sequence>
<evidence type="ECO:0000313" key="1">
    <source>
        <dbReference type="EMBL" id="OWK00780.1"/>
    </source>
</evidence>
<dbReference type="EMBL" id="MKHE01000030">
    <property type="protein sequence ID" value="OWK00780.1"/>
    <property type="molecule type" value="Genomic_DNA"/>
</dbReference>
<proteinExistence type="predicted"/>
<gene>
    <name evidence="1" type="ORF">Celaphus_00016805</name>
</gene>
<protein>
    <submittedName>
        <fullName evidence="1">Uncharacterized protein</fullName>
    </submittedName>
</protein>